<evidence type="ECO:0000256" key="6">
    <source>
        <dbReference type="ARBA" id="ARBA00022801"/>
    </source>
</evidence>
<keyword evidence="5 10" id="KW-0732">Signal</keyword>
<feature type="chain" id="PRO_5022272667" description="Carboxylic ester hydrolase" evidence="10">
    <location>
        <begin position="26"/>
        <end position="528"/>
    </location>
</feature>
<evidence type="ECO:0000256" key="5">
    <source>
        <dbReference type="ARBA" id="ARBA00022729"/>
    </source>
</evidence>
<reference evidence="11 12" key="1">
    <citation type="journal article" date="2019" name="New Phytol.">
        <title>Comparative genomics reveals unique wood-decay strategies and fruiting body development in the Schizophyllaceae.</title>
        <authorList>
            <person name="Almasi E."/>
            <person name="Sahu N."/>
            <person name="Krizsan K."/>
            <person name="Balint B."/>
            <person name="Kovacs G.M."/>
            <person name="Kiss B."/>
            <person name="Cseklye J."/>
            <person name="Drula E."/>
            <person name="Henrissat B."/>
            <person name="Nagy I."/>
            <person name="Chovatia M."/>
            <person name="Adam C."/>
            <person name="LaButti K."/>
            <person name="Lipzen A."/>
            <person name="Riley R."/>
            <person name="Grigoriev I.V."/>
            <person name="Nagy L.G."/>
        </authorList>
    </citation>
    <scope>NUCLEOTIDE SEQUENCE [LARGE SCALE GENOMIC DNA]</scope>
    <source>
        <strain evidence="11 12">NL-1724</strain>
    </source>
</reference>
<dbReference type="Pfam" id="PF07519">
    <property type="entry name" value="Tannase"/>
    <property type="match status" value="1"/>
</dbReference>
<keyword evidence="3" id="KW-0119">Carbohydrate metabolism</keyword>
<keyword evidence="2" id="KW-0719">Serine esterase</keyword>
<dbReference type="EC" id="3.1.1.-" evidence="10"/>
<comment type="catalytic activity">
    <reaction evidence="9">
        <text>feruloyl-polysaccharide + H2O = ferulate + polysaccharide.</text>
        <dbReference type="EC" id="3.1.1.73"/>
    </reaction>
</comment>
<feature type="signal peptide" evidence="10">
    <location>
        <begin position="1"/>
        <end position="25"/>
    </location>
</feature>
<dbReference type="PANTHER" id="PTHR33938">
    <property type="entry name" value="FERULOYL ESTERASE B-RELATED"/>
    <property type="match status" value="1"/>
</dbReference>
<keyword evidence="6 10" id="KW-0378">Hydrolase</keyword>
<dbReference type="InterPro" id="IPR011118">
    <property type="entry name" value="Tannase/feruloyl_esterase"/>
</dbReference>
<accession>A0A550CF76</accession>
<dbReference type="GO" id="GO:0045493">
    <property type="term" value="P:xylan catabolic process"/>
    <property type="evidence" value="ECO:0007669"/>
    <property type="project" value="UniProtKB-KW"/>
</dbReference>
<keyword evidence="7" id="KW-0106">Calcium</keyword>
<dbReference type="EMBL" id="VDMD01000009">
    <property type="protein sequence ID" value="TRM63450.1"/>
    <property type="molecule type" value="Genomic_DNA"/>
</dbReference>
<keyword evidence="3" id="KW-0858">Xylan degradation</keyword>
<proteinExistence type="inferred from homology"/>
<dbReference type="OrthoDB" id="3039123at2759"/>
<gene>
    <name evidence="11" type="ORF">BD626DRAFT_456804</name>
</gene>
<dbReference type="AlphaFoldDB" id="A0A550CF76"/>
<evidence type="ECO:0000256" key="8">
    <source>
        <dbReference type="ARBA" id="ARBA00023157"/>
    </source>
</evidence>
<comment type="similarity">
    <text evidence="1 10">Belongs to the tannase family.</text>
</comment>
<evidence type="ECO:0000313" key="11">
    <source>
        <dbReference type="EMBL" id="TRM63450.1"/>
    </source>
</evidence>
<dbReference type="GO" id="GO:0030600">
    <property type="term" value="F:feruloyl esterase activity"/>
    <property type="evidence" value="ECO:0007669"/>
    <property type="project" value="UniProtKB-EC"/>
</dbReference>
<evidence type="ECO:0000256" key="9">
    <source>
        <dbReference type="ARBA" id="ARBA00034075"/>
    </source>
</evidence>
<protein>
    <recommendedName>
        <fullName evidence="10">Carboxylic ester hydrolase</fullName>
        <ecNumber evidence="10">3.1.1.-</ecNumber>
    </recommendedName>
</protein>
<dbReference type="Proteomes" id="UP000320762">
    <property type="component" value="Unassembled WGS sequence"/>
</dbReference>
<keyword evidence="3" id="KW-0624">Polysaccharide degradation</keyword>
<dbReference type="GO" id="GO:0046872">
    <property type="term" value="F:metal ion binding"/>
    <property type="evidence" value="ECO:0007669"/>
    <property type="project" value="UniProtKB-KW"/>
</dbReference>
<evidence type="ECO:0000256" key="10">
    <source>
        <dbReference type="RuleBase" id="RU361238"/>
    </source>
</evidence>
<keyword evidence="12" id="KW-1185">Reference proteome</keyword>
<sequence>MASLLSLLTVRVCIALLALTHAVVAQGDFATQCSSFINQVDIENVTVYTTQYVGAGSTVNLSGGDSSCGQSSQVASANLCRITMEVATSPNSRISLEAWFPQNYTDRFLSTGNGGIGGCIQYTDMDYTSSLGFATVGANNGHNGTGGAAFLNHPDVIIDFAWRSLHTGVVIGKQLTELFYGAPHTASYYLGCSTGGRQGWKMAQDFPDDFDGVVAGAPAIAWNSLQYWSGNFYTVTGASGSPTFVSTSQWQTVHQEVLNQCDALDGATDSILENPDLCDFDVTPLICSGGSTANCLTATQAETVRTLLSPLYDENGELIYPRMQPGAEVLASYVMWNGQPFAFSTDWFRYAVLNDSSWNPATLDLADYATVMAQNPGGIETFNGDISAFASAGGKMLHYHGLADGLISSDNSKRYYALVQETMGMEPAELDDFYRFFGISGMGHCSGGDGAANIGNGAGAAGTSPDENVLMSMVRWVEEGVAPEVVRGAKSDMYSGQVSYWRAHCKWPLTNTYVGPGAVEDESAWECT</sequence>
<organism evidence="11 12">
    <name type="scientific">Schizophyllum amplum</name>
    <dbReference type="NCBI Taxonomy" id="97359"/>
    <lineage>
        <taxon>Eukaryota</taxon>
        <taxon>Fungi</taxon>
        <taxon>Dikarya</taxon>
        <taxon>Basidiomycota</taxon>
        <taxon>Agaricomycotina</taxon>
        <taxon>Agaricomycetes</taxon>
        <taxon>Agaricomycetidae</taxon>
        <taxon>Agaricales</taxon>
        <taxon>Schizophyllaceae</taxon>
        <taxon>Schizophyllum</taxon>
    </lineage>
</organism>
<evidence type="ECO:0000256" key="3">
    <source>
        <dbReference type="ARBA" id="ARBA00022651"/>
    </source>
</evidence>
<comment type="caution">
    <text evidence="11">The sequence shown here is derived from an EMBL/GenBank/DDBJ whole genome shotgun (WGS) entry which is preliminary data.</text>
</comment>
<keyword evidence="4" id="KW-0479">Metal-binding</keyword>
<dbReference type="PANTHER" id="PTHR33938:SF15">
    <property type="entry name" value="FERULOYL ESTERASE B-RELATED"/>
    <property type="match status" value="1"/>
</dbReference>
<evidence type="ECO:0000256" key="7">
    <source>
        <dbReference type="ARBA" id="ARBA00022837"/>
    </source>
</evidence>
<keyword evidence="8" id="KW-1015">Disulfide bond</keyword>
<evidence type="ECO:0000256" key="1">
    <source>
        <dbReference type="ARBA" id="ARBA00006249"/>
    </source>
</evidence>
<evidence type="ECO:0000313" key="12">
    <source>
        <dbReference type="Proteomes" id="UP000320762"/>
    </source>
</evidence>
<dbReference type="InterPro" id="IPR029058">
    <property type="entry name" value="AB_hydrolase_fold"/>
</dbReference>
<evidence type="ECO:0000256" key="4">
    <source>
        <dbReference type="ARBA" id="ARBA00022723"/>
    </source>
</evidence>
<dbReference type="SUPFAM" id="SSF53474">
    <property type="entry name" value="alpha/beta-Hydrolases"/>
    <property type="match status" value="1"/>
</dbReference>
<evidence type="ECO:0000256" key="2">
    <source>
        <dbReference type="ARBA" id="ARBA00022487"/>
    </source>
</evidence>
<dbReference type="Gene3D" id="3.40.50.1820">
    <property type="entry name" value="alpha/beta hydrolase"/>
    <property type="match status" value="1"/>
</dbReference>
<name>A0A550CF76_9AGAR</name>